<dbReference type="HOGENOM" id="CLU_2038806_0_0_1"/>
<feature type="region of interest" description="Disordered" evidence="1">
    <location>
        <begin position="1"/>
        <end position="61"/>
    </location>
</feature>
<name>A0A0D0D3V8_9AGAM</name>
<feature type="compositionally biased region" description="Polar residues" evidence="1">
    <location>
        <begin position="1"/>
        <end position="10"/>
    </location>
</feature>
<feature type="region of interest" description="Disordered" evidence="1">
    <location>
        <begin position="79"/>
        <end position="121"/>
    </location>
</feature>
<dbReference type="InParanoid" id="A0A0D0D3V8"/>
<evidence type="ECO:0000256" key="1">
    <source>
        <dbReference type="SAM" id="MobiDB-lite"/>
    </source>
</evidence>
<accession>A0A0D0D3V8</accession>
<reference evidence="2 3" key="1">
    <citation type="submission" date="2014-04" db="EMBL/GenBank/DDBJ databases">
        <authorList>
            <consortium name="DOE Joint Genome Institute"/>
            <person name="Kuo A."/>
            <person name="Kohler A."/>
            <person name="Jargeat P."/>
            <person name="Nagy L.G."/>
            <person name="Floudas D."/>
            <person name="Copeland A."/>
            <person name="Barry K.W."/>
            <person name="Cichocki N."/>
            <person name="Veneault-Fourrey C."/>
            <person name="LaButti K."/>
            <person name="Lindquist E.A."/>
            <person name="Lipzen A."/>
            <person name="Lundell T."/>
            <person name="Morin E."/>
            <person name="Murat C."/>
            <person name="Sun H."/>
            <person name="Tunlid A."/>
            <person name="Henrissat B."/>
            <person name="Grigoriev I.V."/>
            <person name="Hibbett D.S."/>
            <person name="Martin F."/>
            <person name="Nordberg H.P."/>
            <person name="Cantor M.N."/>
            <person name="Hua S.X."/>
        </authorList>
    </citation>
    <scope>NUCLEOTIDE SEQUENCE [LARGE SCALE GENOMIC DNA]</scope>
    <source>
        <strain evidence="2 3">Ve08.2h10</strain>
    </source>
</reference>
<feature type="compositionally biased region" description="Basic and acidic residues" evidence="1">
    <location>
        <begin position="41"/>
        <end position="61"/>
    </location>
</feature>
<gene>
    <name evidence="2" type="ORF">PAXRUDRAFT_19657</name>
</gene>
<dbReference type="EMBL" id="KN828667">
    <property type="protein sequence ID" value="KIK74649.1"/>
    <property type="molecule type" value="Genomic_DNA"/>
</dbReference>
<dbReference type="AlphaFoldDB" id="A0A0D0D3V8"/>
<keyword evidence="3" id="KW-1185">Reference proteome</keyword>
<sequence length="121" mass="13971">MSSSTTNDLTKWSDEQLHKHEDDDDELYKRKSVEHRHHMKAQKEAEHQRAEEEVRQKAEEEVRQKAEVEVWRRVETEANAHAEEVVRMQSKQSSVSGPSKGKQPKAAASRGPNPVLWMLGC</sequence>
<proteinExistence type="predicted"/>
<feature type="compositionally biased region" description="Basic and acidic residues" evidence="1">
    <location>
        <begin position="11"/>
        <end position="31"/>
    </location>
</feature>
<evidence type="ECO:0000313" key="3">
    <source>
        <dbReference type="Proteomes" id="UP000054538"/>
    </source>
</evidence>
<organism evidence="2 3">
    <name type="scientific">Paxillus rubicundulus Ve08.2h10</name>
    <dbReference type="NCBI Taxonomy" id="930991"/>
    <lineage>
        <taxon>Eukaryota</taxon>
        <taxon>Fungi</taxon>
        <taxon>Dikarya</taxon>
        <taxon>Basidiomycota</taxon>
        <taxon>Agaricomycotina</taxon>
        <taxon>Agaricomycetes</taxon>
        <taxon>Agaricomycetidae</taxon>
        <taxon>Boletales</taxon>
        <taxon>Paxilineae</taxon>
        <taxon>Paxillaceae</taxon>
        <taxon>Paxillus</taxon>
    </lineage>
</organism>
<dbReference type="Proteomes" id="UP000054538">
    <property type="component" value="Unassembled WGS sequence"/>
</dbReference>
<protein>
    <submittedName>
        <fullName evidence="2">Uncharacterized protein</fullName>
    </submittedName>
</protein>
<reference evidence="3" key="2">
    <citation type="submission" date="2015-01" db="EMBL/GenBank/DDBJ databases">
        <title>Evolutionary Origins and Diversification of the Mycorrhizal Mutualists.</title>
        <authorList>
            <consortium name="DOE Joint Genome Institute"/>
            <consortium name="Mycorrhizal Genomics Consortium"/>
            <person name="Kohler A."/>
            <person name="Kuo A."/>
            <person name="Nagy L.G."/>
            <person name="Floudas D."/>
            <person name="Copeland A."/>
            <person name="Barry K.W."/>
            <person name="Cichocki N."/>
            <person name="Veneault-Fourrey C."/>
            <person name="LaButti K."/>
            <person name="Lindquist E.A."/>
            <person name="Lipzen A."/>
            <person name="Lundell T."/>
            <person name="Morin E."/>
            <person name="Murat C."/>
            <person name="Riley R."/>
            <person name="Ohm R."/>
            <person name="Sun H."/>
            <person name="Tunlid A."/>
            <person name="Henrissat B."/>
            <person name="Grigoriev I.V."/>
            <person name="Hibbett D.S."/>
            <person name="Martin F."/>
        </authorList>
    </citation>
    <scope>NUCLEOTIDE SEQUENCE [LARGE SCALE GENOMIC DNA]</scope>
    <source>
        <strain evidence="3">Ve08.2h10</strain>
    </source>
</reference>
<evidence type="ECO:0000313" key="2">
    <source>
        <dbReference type="EMBL" id="KIK74649.1"/>
    </source>
</evidence>